<dbReference type="Proteomes" id="UP000527143">
    <property type="component" value="Unassembled WGS sequence"/>
</dbReference>
<reference evidence="9 10" key="1">
    <citation type="submission" date="2020-08" db="EMBL/GenBank/DDBJ databases">
        <title>Genomic Encyclopedia of Type Strains, Phase IV (KMG-IV): sequencing the most valuable type-strain genomes for metagenomic binning, comparative biology and taxonomic classification.</title>
        <authorList>
            <person name="Goeker M."/>
        </authorList>
    </citation>
    <scope>NUCLEOTIDE SEQUENCE [LARGE SCALE GENOMIC DNA]</scope>
    <source>
        <strain evidence="9 10">DSM 26736</strain>
    </source>
</reference>
<sequence length="194" mass="20937">MPVIAMNVHEAWIAALGLGQEASDLGPLQVAARVAIVYAVTLMIVRFGKKRFMGRGTAFDVIVGIIVGSVASRAITGNAPLGPALTGVATLLALHWLFSAIALRWHGFGSMVKGHSRVVIRDGVVDEPTLRAAHLTHRDLDEDLRAKSYVRVEEIAEARIERDGSLSVERKPVPPRIVEVEVAAGVQRVRIEIA</sequence>
<dbReference type="PANTHER" id="PTHR34582:SF6">
    <property type="entry name" value="UPF0702 TRANSMEMBRANE PROTEIN YCAP"/>
    <property type="match status" value="1"/>
</dbReference>
<keyword evidence="5 7" id="KW-1133">Transmembrane helix</keyword>
<comment type="subcellular location">
    <subcellularLocation>
        <location evidence="1">Cell membrane</location>
        <topology evidence="1">Multi-pass membrane protein</topology>
    </subcellularLocation>
</comment>
<comment type="caution">
    <text evidence="9">The sequence shown here is derived from an EMBL/GenBank/DDBJ whole genome shotgun (WGS) entry which is preliminary data.</text>
</comment>
<evidence type="ECO:0000256" key="7">
    <source>
        <dbReference type="SAM" id="Phobius"/>
    </source>
</evidence>
<feature type="transmembrane region" description="Helical" evidence="7">
    <location>
        <begin position="57"/>
        <end position="75"/>
    </location>
</feature>
<feature type="domain" description="YetF C-terminal" evidence="8">
    <location>
        <begin position="104"/>
        <end position="173"/>
    </location>
</feature>
<evidence type="ECO:0000313" key="9">
    <source>
        <dbReference type="EMBL" id="MBB5709523.1"/>
    </source>
</evidence>
<protein>
    <submittedName>
        <fullName evidence="9">Uncharacterized membrane protein YcaP (DUF421 family)</fullName>
    </submittedName>
</protein>
<dbReference type="PANTHER" id="PTHR34582">
    <property type="entry name" value="UPF0702 TRANSMEMBRANE PROTEIN YCAP"/>
    <property type="match status" value="1"/>
</dbReference>
<dbReference type="Gene3D" id="3.30.240.20">
    <property type="entry name" value="bsu07140 like domains"/>
    <property type="match status" value="1"/>
</dbReference>
<dbReference type="AlphaFoldDB" id="A0A840YPM7"/>
<feature type="transmembrane region" description="Helical" evidence="7">
    <location>
        <begin position="26"/>
        <end position="45"/>
    </location>
</feature>
<name>A0A840YPM7_9SPHN</name>
<evidence type="ECO:0000256" key="1">
    <source>
        <dbReference type="ARBA" id="ARBA00004651"/>
    </source>
</evidence>
<evidence type="ECO:0000256" key="6">
    <source>
        <dbReference type="ARBA" id="ARBA00023136"/>
    </source>
</evidence>
<gene>
    <name evidence="9" type="ORF">FHT02_000745</name>
</gene>
<evidence type="ECO:0000313" key="10">
    <source>
        <dbReference type="Proteomes" id="UP000527143"/>
    </source>
</evidence>
<evidence type="ECO:0000259" key="8">
    <source>
        <dbReference type="Pfam" id="PF04239"/>
    </source>
</evidence>
<evidence type="ECO:0000256" key="5">
    <source>
        <dbReference type="ARBA" id="ARBA00022989"/>
    </source>
</evidence>
<dbReference type="InterPro" id="IPR023090">
    <property type="entry name" value="UPF0702_alpha/beta_dom_sf"/>
</dbReference>
<evidence type="ECO:0000256" key="2">
    <source>
        <dbReference type="ARBA" id="ARBA00006448"/>
    </source>
</evidence>
<comment type="similarity">
    <text evidence="2">Belongs to the UPF0702 family.</text>
</comment>
<keyword evidence="4 7" id="KW-0812">Transmembrane</keyword>
<keyword evidence="3" id="KW-1003">Cell membrane</keyword>
<feature type="transmembrane region" description="Helical" evidence="7">
    <location>
        <begin position="81"/>
        <end position="103"/>
    </location>
</feature>
<dbReference type="GO" id="GO:0005886">
    <property type="term" value="C:plasma membrane"/>
    <property type="evidence" value="ECO:0007669"/>
    <property type="project" value="UniProtKB-SubCell"/>
</dbReference>
<proteinExistence type="inferred from homology"/>
<evidence type="ECO:0000256" key="4">
    <source>
        <dbReference type="ARBA" id="ARBA00022692"/>
    </source>
</evidence>
<keyword evidence="10" id="KW-1185">Reference proteome</keyword>
<dbReference type="RefSeq" id="WP_221239295.1">
    <property type="nucleotide sequence ID" value="NZ_JACIJF010000002.1"/>
</dbReference>
<dbReference type="Pfam" id="PF04239">
    <property type="entry name" value="DUF421"/>
    <property type="match status" value="1"/>
</dbReference>
<evidence type="ECO:0000256" key="3">
    <source>
        <dbReference type="ARBA" id="ARBA00022475"/>
    </source>
</evidence>
<dbReference type="EMBL" id="JACIJF010000002">
    <property type="protein sequence ID" value="MBB5709523.1"/>
    <property type="molecule type" value="Genomic_DNA"/>
</dbReference>
<dbReference type="InterPro" id="IPR007353">
    <property type="entry name" value="DUF421"/>
</dbReference>
<keyword evidence="6 7" id="KW-0472">Membrane</keyword>
<organism evidence="9 10">
    <name type="scientific">Sphingomonas xinjiangensis</name>
    <dbReference type="NCBI Taxonomy" id="643568"/>
    <lineage>
        <taxon>Bacteria</taxon>
        <taxon>Pseudomonadati</taxon>
        <taxon>Pseudomonadota</taxon>
        <taxon>Alphaproteobacteria</taxon>
        <taxon>Sphingomonadales</taxon>
        <taxon>Sphingomonadaceae</taxon>
        <taxon>Sphingomonas</taxon>
    </lineage>
</organism>
<accession>A0A840YPM7</accession>